<dbReference type="GO" id="GO:0016757">
    <property type="term" value="F:glycosyltransferase activity"/>
    <property type="evidence" value="ECO:0007669"/>
    <property type="project" value="InterPro"/>
</dbReference>
<evidence type="ECO:0000313" key="2">
    <source>
        <dbReference type="Proteomes" id="UP000198414"/>
    </source>
</evidence>
<dbReference type="InterPro" id="IPR029044">
    <property type="entry name" value="Nucleotide-diphossugar_trans"/>
</dbReference>
<dbReference type="Gene3D" id="3.90.550.20">
    <property type="match status" value="1"/>
</dbReference>
<proteinExistence type="predicted"/>
<protein>
    <submittedName>
        <fullName evidence="1">Capsular polysaccharide synthesis protein</fullName>
    </submittedName>
</protein>
<dbReference type="AlphaFoldDB" id="A0A1Z5ITR5"/>
<dbReference type="Proteomes" id="UP000198414">
    <property type="component" value="Unassembled WGS sequence"/>
</dbReference>
<comment type="caution">
    <text evidence="1">The sequence shown here is derived from an EMBL/GenBank/DDBJ whole genome shotgun (WGS) entry which is preliminary data.</text>
</comment>
<accession>A0A1Z5ITR5</accession>
<reference evidence="1 2" key="1">
    <citation type="submission" date="2015-11" db="EMBL/GenBank/DDBJ databases">
        <title>Draft genome sequences of new species of the genus Lactobacillus isolated from orchardgrass silage.</title>
        <authorList>
            <person name="Tohno M."/>
            <person name="Tanizawa Y."/>
            <person name="Arita M."/>
        </authorList>
    </citation>
    <scope>NUCLEOTIDE SEQUENCE [LARGE SCALE GENOMIC DNA]</scope>
    <source>
        <strain evidence="1 2">IWT25</strain>
    </source>
</reference>
<dbReference type="SUPFAM" id="SSF53448">
    <property type="entry name" value="Nucleotide-diphospho-sugar transferases"/>
    <property type="match status" value="1"/>
</dbReference>
<dbReference type="EMBL" id="BCMI01000003">
    <property type="protein sequence ID" value="GAX05140.1"/>
    <property type="molecule type" value="Genomic_DNA"/>
</dbReference>
<sequence>MKKIFKIVKKFYNDAKNFSLELAILHFKETLSRYTWYTMPPKAYLRKDEIVLEFLKRNYGEVQVDDSISIQTSSPNIWVFWYQGEKQMPDLVRATYSSVKKHSNGHKVILITKDNIETYTHFPELLKNKVKEGSISIAQYSDIIRATLLSTYGGLWLDATVFVKKDIPEDIFRKNIFTIKNNPNKEDALFYISVAHLRWTTYVLGGVANHPLFNYMKTVLIEYNCREKSLIDYLLVDYTIELAMEKSSKIKKDIDNIPISNTNKEELVNCLFAKFPDKKTKSILESNTIFFKLSYKINVNVKKWENTNYDLLINHKILEKYEVED</sequence>
<dbReference type="InterPro" id="IPR008441">
    <property type="entry name" value="AfumC-like_glycosyl_Trfase"/>
</dbReference>
<gene>
    <name evidence="1" type="ORF">IWT25_00443</name>
</gene>
<dbReference type="Pfam" id="PF05704">
    <property type="entry name" value="Caps_synth"/>
    <property type="match status" value="1"/>
</dbReference>
<dbReference type="RefSeq" id="WP_180949692.1">
    <property type="nucleotide sequence ID" value="NZ_BCMI01000003.1"/>
</dbReference>
<evidence type="ECO:0000313" key="1">
    <source>
        <dbReference type="EMBL" id="GAX05140.1"/>
    </source>
</evidence>
<organism evidence="1 2">
    <name type="scientific">Secundilactobacillus pentosiphilus</name>
    <dbReference type="NCBI Taxonomy" id="1714682"/>
    <lineage>
        <taxon>Bacteria</taxon>
        <taxon>Bacillati</taxon>
        <taxon>Bacillota</taxon>
        <taxon>Bacilli</taxon>
        <taxon>Lactobacillales</taxon>
        <taxon>Lactobacillaceae</taxon>
        <taxon>Secundilactobacillus</taxon>
    </lineage>
</organism>
<name>A0A1Z5ITR5_9LACO</name>